<keyword evidence="5" id="KW-0902">Two-component regulatory system</keyword>
<dbReference type="PRINTS" id="PR00344">
    <property type="entry name" value="BCTRLSENSOR"/>
</dbReference>
<dbReference type="SMART" id="SM00387">
    <property type="entry name" value="HATPase_c"/>
    <property type="match status" value="1"/>
</dbReference>
<dbReference type="KEGG" id="ccha:ELD05_11045"/>
<comment type="catalytic activity">
    <reaction evidence="1">
        <text>ATP + protein L-histidine = ADP + protein N-phospho-L-histidine.</text>
        <dbReference type="EC" id="2.7.13.3"/>
    </reaction>
</comment>
<protein>
    <recommendedName>
        <fullName evidence="2">histidine kinase</fullName>
        <ecNumber evidence="2">2.7.13.3</ecNumber>
    </recommendedName>
</protein>
<name>A0A3T0D827_9FIRM</name>
<proteinExistence type="predicted"/>
<accession>A0A3T0D827</accession>
<keyword evidence="6" id="KW-0812">Transmembrane</keyword>
<keyword evidence="6" id="KW-1133">Transmembrane helix</keyword>
<keyword evidence="4" id="KW-0808">Transferase</keyword>
<feature type="transmembrane region" description="Helical" evidence="6">
    <location>
        <begin position="9"/>
        <end position="31"/>
    </location>
</feature>
<dbReference type="Pfam" id="PF02518">
    <property type="entry name" value="HATPase_c"/>
    <property type="match status" value="1"/>
</dbReference>
<dbReference type="AlphaFoldDB" id="A0A3T0D827"/>
<dbReference type="InterPro" id="IPR003594">
    <property type="entry name" value="HATPase_dom"/>
</dbReference>
<dbReference type="InterPro" id="IPR039506">
    <property type="entry name" value="SPOB_a"/>
</dbReference>
<dbReference type="EC" id="2.7.13.3" evidence="2"/>
<evidence type="ECO:0000313" key="8">
    <source>
        <dbReference type="EMBL" id="AZT91126.1"/>
    </source>
</evidence>
<sequence>MKKNEQTKFLLAILFLLFLIIFLLIYSIYFINTELIKHLRIPQWQRVLIVYSFTLLAILNLYTVKNLFSALSTLKTTQIYKDNIKSLDNFINILRAQRHEFNNHLQIIWGLICVGKYDDAVRYIEQISENLKCTSKFYGLGCAELSALIFAKSSLAKKYDINFEFRYNVDFSNLKFDSMDLINICGNLIDNAFYYAKCSLSKYVVLEINDTGSQVEISITNSGSYIDDCKKEKIFELGYSTKNSTGLGLFIVKSTVEKYGGQIEVFSEHKSQDKYEKEGYTTFKVTLPKKI</sequence>
<evidence type="ECO:0000256" key="4">
    <source>
        <dbReference type="ARBA" id="ARBA00022777"/>
    </source>
</evidence>
<keyword evidence="9" id="KW-1185">Reference proteome</keyword>
<dbReference type="PROSITE" id="PS50109">
    <property type="entry name" value="HIS_KIN"/>
    <property type="match status" value="1"/>
</dbReference>
<dbReference type="Gene3D" id="3.30.565.10">
    <property type="entry name" value="Histidine kinase-like ATPase, C-terminal domain"/>
    <property type="match status" value="1"/>
</dbReference>
<feature type="transmembrane region" description="Helical" evidence="6">
    <location>
        <begin position="43"/>
        <end position="62"/>
    </location>
</feature>
<organism evidence="8 9">
    <name type="scientific">Caldicellulosiruptor changbaiensis</name>
    <dbReference type="NCBI Taxonomy" id="1222016"/>
    <lineage>
        <taxon>Bacteria</taxon>
        <taxon>Bacillati</taxon>
        <taxon>Bacillota</taxon>
        <taxon>Bacillota incertae sedis</taxon>
        <taxon>Caldicellulosiruptorales</taxon>
        <taxon>Caldicellulosiruptoraceae</taxon>
        <taxon>Caldicellulosiruptor</taxon>
    </lineage>
</organism>
<evidence type="ECO:0000259" key="7">
    <source>
        <dbReference type="PROSITE" id="PS50109"/>
    </source>
</evidence>
<keyword evidence="3" id="KW-0597">Phosphoprotein</keyword>
<dbReference type="InterPro" id="IPR004358">
    <property type="entry name" value="Sig_transdc_His_kin-like_C"/>
</dbReference>
<dbReference type="Gene3D" id="1.10.287.130">
    <property type="match status" value="1"/>
</dbReference>
<dbReference type="EMBL" id="CP034791">
    <property type="protein sequence ID" value="AZT91126.1"/>
    <property type="molecule type" value="Genomic_DNA"/>
</dbReference>
<dbReference type="InterPro" id="IPR036890">
    <property type="entry name" value="HATPase_C_sf"/>
</dbReference>
<dbReference type="PANTHER" id="PTHR43547:SF10">
    <property type="entry name" value="SENSOR HISTIDINE KINASE DCUS"/>
    <property type="match status" value="1"/>
</dbReference>
<keyword evidence="6" id="KW-0472">Membrane</keyword>
<evidence type="ECO:0000256" key="6">
    <source>
        <dbReference type="SAM" id="Phobius"/>
    </source>
</evidence>
<evidence type="ECO:0000256" key="1">
    <source>
        <dbReference type="ARBA" id="ARBA00000085"/>
    </source>
</evidence>
<feature type="domain" description="Histidine kinase" evidence="7">
    <location>
        <begin position="177"/>
        <end position="291"/>
    </location>
</feature>
<evidence type="ECO:0000256" key="5">
    <source>
        <dbReference type="ARBA" id="ARBA00023012"/>
    </source>
</evidence>
<dbReference type="Proteomes" id="UP000282930">
    <property type="component" value="Chromosome"/>
</dbReference>
<dbReference type="PANTHER" id="PTHR43547">
    <property type="entry name" value="TWO-COMPONENT HISTIDINE KINASE"/>
    <property type="match status" value="1"/>
</dbReference>
<evidence type="ECO:0000256" key="2">
    <source>
        <dbReference type="ARBA" id="ARBA00012438"/>
    </source>
</evidence>
<dbReference type="RefSeq" id="WP_127352468.1">
    <property type="nucleotide sequence ID" value="NZ_CP034791.1"/>
</dbReference>
<evidence type="ECO:0000256" key="3">
    <source>
        <dbReference type="ARBA" id="ARBA00022553"/>
    </source>
</evidence>
<dbReference type="Pfam" id="PF14689">
    <property type="entry name" value="SPOB_a"/>
    <property type="match status" value="1"/>
</dbReference>
<dbReference type="InterPro" id="IPR005467">
    <property type="entry name" value="His_kinase_dom"/>
</dbReference>
<gene>
    <name evidence="8" type="ORF">ELD05_11045</name>
</gene>
<dbReference type="GO" id="GO:0000155">
    <property type="term" value="F:phosphorelay sensor kinase activity"/>
    <property type="evidence" value="ECO:0007669"/>
    <property type="project" value="TreeGrafter"/>
</dbReference>
<evidence type="ECO:0000313" key="9">
    <source>
        <dbReference type="Proteomes" id="UP000282930"/>
    </source>
</evidence>
<reference evidence="8 9" key="1">
    <citation type="submission" date="2018-12" db="EMBL/GenBank/DDBJ databases">
        <title>Genome sequence from the cellulolytic species, Caldicellulosiruptor changbaiensis.</title>
        <authorList>
            <person name="Blumer-Schuette S.E."/>
            <person name="Mendoza C."/>
        </authorList>
    </citation>
    <scope>NUCLEOTIDE SEQUENCE [LARGE SCALE GENOMIC DNA]</scope>
    <source>
        <strain evidence="8 9">CBS-Z</strain>
    </source>
</reference>
<keyword evidence="4" id="KW-0418">Kinase</keyword>
<dbReference type="SUPFAM" id="SSF55874">
    <property type="entry name" value="ATPase domain of HSP90 chaperone/DNA topoisomerase II/histidine kinase"/>
    <property type="match status" value="1"/>
</dbReference>